<gene>
    <name evidence="9" type="ORF">NKR19_g2249</name>
</gene>
<keyword evidence="10" id="KW-1185">Reference proteome</keyword>
<dbReference type="InterPro" id="IPR000818">
    <property type="entry name" value="TEA/ATTS_dom"/>
</dbReference>
<dbReference type="Pfam" id="PF01285">
    <property type="entry name" value="TEA"/>
    <property type="match status" value="1"/>
</dbReference>
<feature type="region of interest" description="Disordered" evidence="7">
    <location>
        <begin position="1"/>
        <end position="55"/>
    </location>
</feature>
<feature type="compositionally biased region" description="Low complexity" evidence="7">
    <location>
        <begin position="1082"/>
        <end position="1091"/>
    </location>
</feature>
<evidence type="ECO:0000313" key="10">
    <source>
        <dbReference type="Proteomes" id="UP001174691"/>
    </source>
</evidence>
<evidence type="ECO:0000313" key="9">
    <source>
        <dbReference type="EMBL" id="KAJ9161465.1"/>
    </source>
</evidence>
<protein>
    <submittedName>
        <fullName evidence="9">Regulatory protein abaA</fullName>
    </submittedName>
</protein>
<feature type="region of interest" description="Disordered" evidence="7">
    <location>
        <begin position="572"/>
        <end position="597"/>
    </location>
</feature>
<dbReference type="GO" id="GO:0000981">
    <property type="term" value="F:DNA-binding transcription factor activity, RNA polymerase II-specific"/>
    <property type="evidence" value="ECO:0007669"/>
    <property type="project" value="TreeGrafter"/>
</dbReference>
<feature type="compositionally biased region" description="Polar residues" evidence="7">
    <location>
        <begin position="917"/>
        <end position="926"/>
    </location>
</feature>
<comment type="caution">
    <text evidence="9">The sequence shown here is derived from an EMBL/GenBank/DDBJ whole genome shotgun (WGS) entry which is preliminary data.</text>
</comment>
<dbReference type="InterPro" id="IPR038096">
    <property type="entry name" value="TEA/ATTS_sf"/>
</dbReference>
<comment type="similarity">
    <text evidence="2">Belongs to the TEC1 family.</text>
</comment>
<proteinExistence type="inferred from homology"/>
<feature type="region of interest" description="Disordered" evidence="7">
    <location>
        <begin position="935"/>
        <end position="1131"/>
    </location>
</feature>
<evidence type="ECO:0000256" key="1">
    <source>
        <dbReference type="ARBA" id="ARBA00004123"/>
    </source>
</evidence>
<dbReference type="EMBL" id="JANBVN010000022">
    <property type="protein sequence ID" value="KAJ9161465.1"/>
    <property type="molecule type" value="Genomic_DNA"/>
</dbReference>
<accession>A0AA38VZA5</accession>
<dbReference type="Gene3D" id="6.10.20.40">
    <property type="entry name" value="TEA/ATTS domain"/>
    <property type="match status" value="1"/>
</dbReference>
<feature type="compositionally biased region" description="Basic and acidic residues" evidence="7">
    <location>
        <begin position="577"/>
        <end position="587"/>
    </location>
</feature>
<dbReference type="GO" id="GO:0005667">
    <property type="term" value="C:transcription regulator complex"/>
    <property type="evidence" value="ECO:0007669"/>
    <property type="project" value="TreeGrafter"/>
</dbReference>
<dbReference type="PANTHER" id="PTHR11834:SF0">
    <property type="entry name" value="PROTEIN SCALLOPED"/>
    <property type="match status" value="1"/>
</dbReference>
<keyword evidence="4" id="KW-0804">Transcription</keyword>
<dbReference type="GO" id="GO:0000978">
    <property type="term" value="F:RNA polymerase II cis-regulatory region sequence-specific DNA binding"/>
    <property type="evidence" value="ECO:0007669"/>
    <property type="project" value="TreeGrafter"/>
</dbReference>
<evidence type="ECO:0000256" key="4">
    <source>
        <dbReference type="ARBA" id="ARBA00023163"/>
    </source>
</evidence>
<dbReference type="SMART" id="SM00426">
    <property type="entry name" value="TEA"/>
    <property type="match status" value="1"/>
</dbReference>
<evidence type="ECO:0000256" key="7">
    <source>
        <dbReference type="SAM" id="MobiDB-lite"/>
    </source>
</evidence>
<feature type="region of interest" description="Disordered" evidence="7">
    <location>
        <begin position="767"/>
        <end position="837"/>
    </location>
</feature>
<evidence type="ECO:0000256" key="6">
    <source>
        <dbReference type="PROSITE-ProRule" id="PRU00505"/>
    </source>
</evidence>
<feature type="DNA-binding region" description="TEA" evidence="6">
    <location>
        <begin position="138"/>
        <end position="217"/>
    </location>
</feature>
<dbReference type="Proteomes" id="UP001174691">
    <property type="component" value="Unassembled WGS sequence"/>
</dbReference>
<feature type="compositionally biased region" description="Low complexity" evidence="7">
    <location>
        <begin position="960"/>
        <end position="974"/>
    </location>
</feature>
<feature type="domain" description="TEA" evidence="8">
    <location>
        <begin position="138"/>
        <end position="217"/>
    </location>
</feature>
<dbReference type="PANTHER" id="PTHR11834">
    <property type="entry name" value="TRANSCRIPTIONAL ENHANCER FACTOR TEF RELATED"/>
    <property type="match status" value="1"/>
</dbReference>
<dbReference type="InterPro" id="IPR050937">
    <property type="entry name" value="TEC1_TEAD_TF"/>
</dbReference>
<feature type="compositionally biased region" description="Low complexity" evidence="7">
    <location>
        <begin position="907"/>
        <end position="916"/>
    </location>
</feature>
<feature type="region of interest" description="Disordered" evidence="7">
    <location>
        <begin position="907"/>
        <end position="926"/>
    </location>
</feature>
<dbReference type="AlphaFoldDB" id="A0AA38VZA5"/>
<feature type="compositionally biased region" description="Low complexity" evidence="7">
    <location>
        <begin position="35"/>
        <end position="55"/>
    </location>
</feature>
<evidence type="ECO:0000256" key="2">
    <source>
        <dbReference type="ARBA" id="ARBA00008421"/>
    </source>
</evidence>
<dbReference type="GO" id="GO:0005634">
    <property type="term" value="C:nucleus"/>
    <property type="evidence" value="ECO:0007669"/>
    <property type="project" value="UniProtKB-SubCell"/>
</dbReference>
<evidence type="ECO:0000256" key="3">
    <source>
        <dbReference type="ARBA" id="ARBA00023015"/>
    </source>
</evidence>
<feature type="region of interest" description="Disordered" evidence="7">
    <location>
        <begin position="704"/>
        <end position="728"/>
    </location>
</feature>
<feature type="compositionally biased region" description="Polar residues" evidence="7">
    <location>
        <begin position="821"/>
        <end position="833"/>
    </location>
</feature>
<feature type="compositionally biased region" description="Polar residues" evidence="7">
    <location>
        <begin position="1026"/>
        <end position="1036"/>
    </location>
</feature>
<reference evidence="9" key="1">
    <citation type="submission" date="2022-07" db="EMBL/GenBank/DDBJ databases">
        <title>Fungi with potential for degradation of polypropylene.</title>
        <authorList>
            <person name="Gostincar C."/>
        </authorList>
    </citation>
    <scope>NUCLEOTIDE SEQUENCE</scope>
    <source>
        <strain evidence="9">EXF-13287</strain>
    </source>
</reference>
<keyword evidence="5" id="KW-0539">Nucleus</keyword>
<sequence>MMELSARPAPNAHSCYAPQSDYHRYDSRYSPPYNHSSQHQHQQQHVDAYSSIQSSIPTPPIIPSQAFSGVYGQPAVSSSASRVVDRRRSQHVSSQYYPRAPTTLLMMTRNPMVRAPQFANYRKKQDEDKANGAACARSDKKQQVWPDVLEAACLDALLLIPLTMGKKKVGKKEDGEFKQYGRNELIERYLWFAYLESLPPGVAPDPELWLVQDRRETDPKKKGKGRKKVSSHIQVLKGFFKGIPCYHFFFTSKGKAIKSNAADSSKSLASSKDLDATDNLGLHPVIYSLVNENRLPAERPNYEYFAQLLADEQLVSVRPRRCWIFVAHADYVVTAHEAPPDEDGNPGEATFTATNPTTGDELAHPEDYPYLKENAFKDSWPREERAMVPGTLLHQLTKNLEQVESSCVREVSSQWDTDFPELAARLHNAVEESGGELQEPGVPNPNRCEFLHMHLTLELQRRRHFPAQSELNSWVEINVEQPHLLNHRWKVETRLVRPTELLRGENDKPLTHVETEMGVLYVHRPGCEAAATNSSRGCDCLSQRCRRQVVSVPFPADTAARMLTYCAEYPAHPLSPRNDRSQEEVAGKSRTRGKKNKHVTQMDLLPQIAMCQEIYSCPPELHSDETDPEGKSEAKTPWKRRAVLLWTFETIHSIQKHQGEDKLVTAPSGRGTWRFLTPLDPTSRQHQQRSMVLPTHGTVHGQLTPRPSLSIPHTSRQLPRDAVLSPTPGYQQHLNASMKETFGQAVWDNAQVRNNSVFSFSGNQTMAQQQGYHPSGQPMYQSTLAPPPPSGPGGLSILASHHQHHGGLATPPPTASMHGSFHNSFDSASQQVQEADMRHPSMSFMSVTSSGETDASSYLPSQAAPTYPSGVYEEVPQDFQNWVTAAASANSIPAAAVDNRLHPGYWQQPQQHQQQPSYNPASRHVSQSSVLDWAAVPSPHDSPITGATLKQPQDHHHQLPHQLPSQQPEQQQQQWPKDPTAAAHNISADNSPRALTATDCSPRETQQGREGGSSWVNVPVGVAGRTPSTDMSTTQDWEVMDPGHAAEGGRLPTVGDDGQQPQQQLLSPVGSYFSQGGGQGVQGMEQQQQQQSNGHEAQYERFRNHKKRNRMFVEDYSMGSQPARKMARTEE</sequence>
<keyword evidence="3" id="KW-0805">Transcription regulation</keyword>
<feature type="compositionally biased region" description="Polar residues" evidence="7">
    <location>
        <begin position="705"/>
        <end position="717"/>
    </location>
</feature>
<dbReference type="PROSITE" id="PS51088">
    <property type="entry name" value="TEA_2"/>
    <property type="match status" value="1"/>
</dbReference>
<feature type="compositionally biased region" description="Polar residues" evidence="7">
    <location>
        <begin position="767"/>
        <end position="783"/>
    </location>
</feature>
<evidence type="ECO:0000256" key="5">
    <source>
        <dbReference type="ARBA" id="ARBA00023242"/>
    </source>
</evidence>
<organism evidence="9 10">
    <name type="scientific">Coniochaeta hoffmannii</name>
    <dbReference type="NCBI Taxonomy" id="91930"/>
    <lineage>
        <taxon>Eukaryota</taxon>
        <taxon>Fungi</taxon>
        <taxon>Dikarya</taxon>
        <taxon>Ascomycota</taxon>
        <taxon>Pezizomycotina</taxon>
        <taxon>Sordariomycetes</taxon>
        <taxon>Sordariomycetidae</taxon>
        <taxon>Coniochaetales</taxon>
        <taxon>Coniochaetaceae</taxon>
        <taxon>Coniochaeta</taxon>
    </lineage>
</organism>
<feature type="compositionally biased region" description="Low complexity" evidence="7">
    <location>
        <begin position="1054"/>
        <end position="1071"/>
    </location>
</feature>
<name>A0AA38VZA5_9PEZI</name>
<evidence type="ECO:0000259" key="8">
    <source>
        <dbReference type="PROSITE" id="PS51088"/>
    </source>
</evidence>
<comment type="subcellular location">
    <subcellularLocation>
        <location evidence="1">Nucleus</location>
    </subcellularLocation>
</comment>